<reference evidence="3" key="2">
    <citation type="journal article" date="2020" name="Plant J.">
        <title>Transposons played a major role in the diversification between the closely related almond and peach genomes: results from the almond genome sequence.</title>
        <authorList>
            <person name="Alioto T."/>
            <person name="Alexiou K.G."/>
            <person name="Bardil A."/>
            <person name="Barteri F."/>
            <person name="Castanera R."/>
            <person name="Cruz F."/>
            <person name="Dhingra A."/>
            <person name="Duval H."/>
            <person name="Fernandez I Marti A."/>
            <person name="Frias L."/>
            <person name="Galan B."/>
            <person name="Garcia J.L."/>
            <person name="Howad W."/>
            <person name="Gomez-Garrido J."/>
            <person name="Gut M."/>
            <person name="Julca I."/>
            <person name="Morata J."/>
            <person name="Puigdomenech P."/>
            <person name="Ribeca P."/>
            <person name="Rubio Cabetas M.J."/>
            <person name="Vlasova A."/>
            <person name="Wirthensohn M."/>
            <person name="Garcia-Mas J."/>
            <person name="Gabaldon T."/>
            <person name="Casacuberta J.M."/>
            <person name="Arus P."/>
        </authorList>
    </citation>
    <scope>NUCLEOTIDE SEQUENCE [LARGE SCALE GENOMIC DNA]</scope>
    <source>
        <strain evidence="3">cv. Texas</strain>
    </source>
</reference>
<protein>
    <submittedName>
        <fullName evidence="2">Uncharacterized protein</fullName>
    </submittedName>
</protein>
<dbReference type="InParanoid" id="A0A5E4G4W1"/>
<evidence type="ECO:0000313" key="1">
    <source>
        <dbReference type="EMBL" id="KAI5325486.1"/>
    </source>
</evidence>
<evidence type="ECO:0000313" key="2">
    <source>
        <dbReference type="EMBL" id="VVA34766.1"/>
    </source>
</evidence>
<proteinExistence type="predicted"/>
<dbReference type="Proteomes" id="UP001054821">
    <property type="component" value="Chromosome 6"/>
</dbReference>
<gene>
    <name evidence="2" type="ORF">ALMOND_2B020487</name>
    <name evidence="1" type="ORF">L3X38_034560</name>
</gene>
<dbReference type="AlphaFoldDB" id="A0A5E4G4W1"/>
<reference evidence="2" key="1">
    <citation type="submission" date="2019-07" db="EMBL/GenBank/DDBJ databases">
        <authorList>
            <person name="Alioto T."/>
            <person name="Alioto T."/>
            <person name="Gomez Garrido J."/>
        </authorList>
    </citation>
    <scope>NUCLEOTIDE SEQUENCE</scope>
</reference>
<name>A0A5E4G4W1_PRUDU</name>
<dbReference type="EMBL" id="CABIKO010000351">
    <property type="protein sequence ID" value="VVA34766.1"/>
    <property type="molecule type" value="Genomic_DNA"/>
</dbReference>
<evidence type="ECO:0000313" key="4">
    <source>
        <dbReference type="Proteomes" id="UP001054821"/>
    </source>
</evidence>
<dbReference type="EMBL" id="JAJFAZ020000006">
    <property type="protein sequence ID" value="KAI5325486.1"/>
    <property type="molecule type" value="Genomic_DNA"/>
</dbReference>
<dbReference type="Proteomes" id="UP000327085">
    <property type="component" value="Chromosome 6"/>
</dbReference>
<organism evidence="2 3">
    <name type="scientific">Prunus dulcis</name>
    <name type="common">Almond</name>
    <name type="synonym">Amygdalus dulcis</name>
    <dbReference type="NCBI Taxonomy" id="3755"/>
    <lineage>
        <taxon>Eukaryota</taxon>
        <taxon>Viridiplantae</taxon>
        <taxon>Streptophyta</taxon>
        <taxon>Embryophyta</taxon>
        <taxon>Tracheophyta</taxon>
        <taxon>Spermatophyta</taxon>
        <taxon>Magnoliopsida</taxon>
        <taxon>eudicotyledons</taxon>
        <taxon>Gunneridae</taxon>
        <taxon>Pentapetalae</taxon>
        <taxon>rosids</taxon>
        <taxon>fabids</taxon>
        <taxon>Rosales</taxon>
        <taxon>Rosaceae</taxon>
        <taxon>Amygdaloideae</taxon>
        <taxon>Amygdaleae</taxon>
        <taxon>Prunus</taxon>
    </lineage>
</organism>
<accession>A0A5E4G4W1</accession>
<reference evidence="1 4" key="3">
    <citation type="journal article" date="2022" name="G3 (Bethesda)">
        <title>Whole-genome sequence and methylome profiling of the almond [Prunus dulcis (Mill.) D.A. Webb] cultivar 'Nonpareil'.</title>
        <authorList>
            <person name="D'Amico-Willman K.M."/>
            <person name="Ouma W.Z."/>
            <person name="Meulia T."/>
            <person name="Sideli G.M."/>
            <person name="Gradziel T.M."/>
            <person name="Fresnedo-Ramirez J."/>
        </authorList>
    </citation>
    <scope>NUCLEOTIDE SEQUENCE [LARGE SCALE GENOMIC DNA]</scope>
    <source>
        <strain evidence="1">Clone GOH B32 T37-40</strain>
    </source>
</reference>
<dbReference type="Gramene" id="VVA34766">
    <property type="protein sequence ID" value="VVA34766"/>
    <property type="gene ID" value="Prudul26B020487"/>
</dbReference>
<evidence type="ECO:0000313" key="3">
    <source>
        <dbReference type="Proteomes" id="UP000327085"/>
    </source>
</evidence>
<sequence>MSDVRYFQLGRKWGRGLLRWTKSKAVSARARLALLKISEIWFSTRGGIGWRVPEGETSLSWITYSPNIFHVVGTGGSGGGDVLNFR</sequence>
<keyword evidence="4" id="KW-1185">Reference proteome</keyword>